<evidence type="ECO:0000313" key="2">
    <source>
        <dbReference type="Proteomes" id="UP000198307"/>
    </source>
</evidence>
<organism evidence="1 2">
    <name type="scientific">Paracoccus seriniphilus</name>
    <dbReference type="NCBI Taxonomy" id="184748"/>
    <lineage>
        <taxon>Bacteria</taxon>
        <taxon>Pseudomonadati</taxon>
        <taxon>Pseudomonadota</taxon>
        <taxon>Alphaproteobacteria</taxon>
        <taxon>Rhodobacterales</taxon>
        <taxon>Paracoccaceae</taxon>
        <taxon>Paracoccus</taxon>
    </lineage>
</organism>
<name>A0A239PRK4_9RHOB</name>
<accession>A0A239PRK4</accession>
<proteinExistence type="predicted"/>
<keyword evidence="2" id="KW-1185">Reference proteome</keyword>
<dbReference type="RefSeq" id="WP_276327944.1">
    <property type="nucleotide sequence ID" value="NZ_FZQB01000004.1"/>
</dbReference>
<evidence type="ECO:0000313" key="1">
    <source>
        <dbReference type="EMBL" id="SNT72929.1"/>
    </source>
</evidence>
<dbReference type="EMBL" id="FZQB01000004">
    <property type="protein sequence ID" value="SNT72929.1"/>
    <property type="molecule type" value="Genomic_DNA"/>
</dbReference>
<dbReference type="Proteomes" id="UP000198307">
    <property type="component" value="Unassembled WGS sequence"/>
</dbReference>
<sequence>MNMIRTITIGRYISVQGLFEAVGRNGNIVIRVGAHTYEGKPVAG</sequence>
<gene>
    <name evidence="1" type="ORF">SAMN05444959_104100</name>
</gene>
<protein>
    <submittedName>
        <fullName evidence="1">Uncharacterized protein</fullName>
    </submittedName>
</protein>
<dbReference type="AlphaFoldDB" id="A0A239PRK4"/>
<reference evidence="1 2" key="1">
    <citation type="submission" date="2017-07" db="EMBL/GenBank/DDBJ databases">
        <authorList>
            <person name="Sun Z.S."/>
            <person name="Albrecht U."/>
            <person name="Echele G."/>
            <person name="Lee C.C."/>
        </authorList>
    </citation>
    <scope>NUCLEOTIDE SEQUENCE [LARGE SCALE GENOMIC DNA]</scope>
    <source>
        <strain evidence="1 2">DSM 14827</strain>
    </source>
</reference>